<dbReference type="Proteomes" id="UP000799291">
    <property type="component" value="Unassembled WGS sequence"/>
</dbReference>
<feature type="domain" description="RING-type" evidence="10">
    <location>
        <begin position="439"/>
        <end position="482"/>
    </location>
</feature>
<dbReference type="Gene3D" id="3.40.1090.10">
    <property type="entry name" value="Cytosolic phospholipase A2 catalytic domain"/>
    <property type="match status" value="1"/>
</dbReference>
<evidence type="ECO:0000256" key="7">
    <source>
        <dbReference type="PROSITE-ProRule" id="PRU00175"/>
    </source>
</evidence>
<feature type="short sequence motif" description="GXGXXG" evidence="8">
    <location>
        <begin position="515"/>
        <end position="520"/>
    </location>
</feature>
<feature type="domain" description="PNPLA" evidence="11">
    <location>
        <begin position="511"/>
        <end position="714"/>
    </location>
</feature>
<keyword evidence="13" id="KW-1185">Reference proteome</keyword>
<sequence length="1074" mass="120874">MLYADCEGLEGGEQTPIAAQCAATSNEILLECVDRYTPKPITWADSGRQAVVRSLYPRLLYSFSDVIVFALDNHKKFEQVVAELVEWGHQVVEKACNQSVLPHAVIALNKAPTHSDDTARWDSVETTKQLLSSVHITLKKNDKLQQKVAFWSSRKVTINTVEDLLKCYYSSITAIRIPNHQPPKLLENQITKLYDIIADKCATSQRKRKDERMQLNAVDLHLYLRNAFDHFATQADKPFDFVKASFEINPSSASLGLASGISRLAEVVQKCLGYPDGLTVWNRILPFVASCMFLSAYRLNVPGRGNPDGILRHFWGDCKDAIREFYDKKLRCEYRSNTIQGCVNVKNAHLKGHQSDGSGAIEGGVWACSRSHHEFETDVKKQLKTEVQRIALEYRRIHSGENSEDDELRKAYRCHTELVRQLQSHLKGNSSLFRSHFICLSCLMEAPEHTLPCGHTLCTPCISSAGRALGSGFFEAENCPLDFVAAQDSPPKLPTPYRAAVKPTQAGVRILTLDGGGVRGIVELEILRAIELELDDKVPIQAFFDLIVGTSTGGIISLGVGHEGWTVQDCTEKFKRLAKEAFKPHRFGKVSQIAKGTKYRTSPFEDALRGAFSPDAILFGDGKVASAVRTKTAVVTATPTGPVTLLSNYNRRVSESERYRFLRGADQSEEIKTFESARATSAAPWYWEVYSHGASGQVYLDGGIYHNNPIRIADSEQKSIWPERKNCHPDVLLSIGTGFHNITSPSAIPRNLSSAGALALVKTGWNTGSKLLEEQLDSERIWKDWIDTRMPPPEHLNRYRRINLPLDFAPQMDQVDEIEKYEEHVRRHLRHIHHEIQGIAHHLIASCFYFRFEKENLHWKNGSWTCKGHIECRLPPGDQISKGFGELLQKLSQSIRSERVKGMNRTLPGLCFCVTEMHLNRNDVHELTQDVIDEMKDSGRFGMPPFSITITSEAAETNIFMLLHSGEGGQIPIGGFPRNLLKDFPETYHKKKPPENYDKNPILEIFQKRFFSLMMPLKFTDDPSRKRDRAGNLLEPPRRIEEIGESSPVSTASDPDMSGERSGDERAAKRLRKG</sequence>
<proteinExistence type="predicted"/>
<evidence type="ECO:0000256" key="2">
    <source>
        <dbReference type="ARBA" id="ARBA00022771"/>
    </source>
</evidence>
<evidence type="ECO:0000256" key="6">
    <source>
        <dbReference type="ARBA" id="ARBA00023098"/>
    </source>
</evidence>
<evidence type="ECO:0000256" key="8">
    <source>
        <dbReference type="PROSITE-ProRule" id="PRU01161"/>
    </source>
</evidence>
<evidence type="ECO:0000259" key="10">
    <source>
        <dbReference type="PROSITE" id="PS50089"/>
    </source>
</evidence>
<evidence type="ECO:0000256" key="5">
    <source>
        <dbReference type="ARBA" id="ARBA00022963"/>
    </source>
</evidence>
<feature type="compositionally biased region" description="Basic and acidic residues" evidence="9">
    <location>
        <begin position="1058"/>
        <end position="1068"/>
    </location>
</feature>
<feature type="short sequence motif" description="DGA/G" evidence="8">
    <location>
        <begin position="701"/>
        <end position="703"/>
    </location>
</feature>
<dbReference type="CDD" id="cd07199">
    <property type="entry name" value="Pat17_PNPLA8_PNPLA9_like"/>
    <property type="match status" value="1"/>
</dbReference>
<dbReference type="GO" id="GO:0046486">
    <property type="term" value="P:glycerolipid metabolic process"/>
    <property type="evidence" value="ECO:0007669"/>
    <property type="project" value="UniProtKB-ARBA"/>
</dbReference>
<dbReference type="EMBL" id="MU005594">
    <property type="protein sequence ID" value="KAF2680909.1"/>
    <property type="molecule type" value="Genomic_DNA"/>
</dbReference>
<dbReference type="GO" id="GO:0019369">
    <property type="term" value="P:arachidonate metabolic process"/>
    <property type="evidence" value="ECO:0007669"/>
    <property type="project" value="TreeGrafter"/>
</dbReference>
<keyword evidence="2 7" id="KW-0863">Zinc-finger</keyword>
<protein>
    <submittedName>
        <fullName evidence="12">FabD/lysophospholipase-like protein</fullName>
    </submittedName>
</protein>
<dbReference type="GO" id="GO:0016020">
    <property type="term" value="C:membrane"/>
    <property type="evidence" value="ECO:0007669"/>
    <property type="project" value="TreeGrafter"/>
</dbReference>
<dbReference type="InterPro" id="IPR016035">
    <property type="entry name" value="Acyl_Trfase/lysoPLipase"/>
</dbReference>
<dbReference type="GO" id="GO:0008270">
    <property type="term" value="F:zinc ion binding"/>
    <property type="evidence" value="ECO:0007669"/>
    <property type="project" value="UniProtKB-KW"/>
</dbReference>
<evidence type="ECO:0000313" key="12">
    <source>
        <dbReference type="EMBL" id="KAF2680909.1"/>
    </source>
</evidence>
<accession>A0A6G1ISR1</accession>
<dbReference type="AlphaFoldDB" id="A0A6G1ISR1"/>
<keyword evidence="5 8" id="KW-0442">Lipid degradation</keyword>
<dbReference type="InterPro" id="IPR017907">
    <property type="entry name" value="Znf_RING_CS"/>
</dbReference>
<dbReference type="PANTHER" id="PTHR24185:SF1">
    <property type="entry name" value="CALCIUM-INDEPENDENT PHOSPHOLIPASE A2-GAMMA"/>
    <property type="match status" value="1"/>
</dbReference>
<dbReference type="PROSITE" id="PS51635">
    <property type="entry name" value="PNPLA"/>
    <property type="match status" value="1"/>
</dbReference>
<gene>
    <name evidence="12" type="ORF">K458DRAFT_344794</name>
</gene>
<evidence type="ECO:0000256" key="3">
    <source>
        <dbReference type="ARBA" id="ARBA00022801"/>
    </source>
</evidence>
<dbReference type="SUPFAM" id="SSF52151">
    <property type="entry name" value="FabD/lysophospholipase-like"/>
    <property type="match status" value="1"/>
</dbReference>
<feature type="region of interest" description="Disordered" evidence="9">
    <location>
        <begin position="1021"/>
        <end position="1074"/>
    </location>
</feature>
<dbReference type="PROSITE" id="PS50089">
    <property type="entry name" value="ZF_RING_2"/>
    <property type="match status" value="1"/>
</dbReference>
<feature type="short sequence motif" description="GXSXG" evidence="8">
    <location>
        <begin position="549"/>
        <end position="553"/>
    </location>
</feature>
<keyword evidence="3 8" id="KW-0378">Hydrolase</keyword>
<dbReference type="GO" id="GO:0016042">
    <property type="term" value="P:lipid catabolic process"/>
    <property type="evidence" value="ECO:0007669"/>
    <property type="project" value="UniProtKB-UniRule"/>
</dbReference>
<name>A0A6G1ISR1_9PLEO</name>
<evidence type="ECO:0000256" key="1">
    <source>
        <dbReference type="ARBA" id="ARBA00022723"/>
    </source>
</evidence>
<dbReference type="PROSITE" id="PS00518">
    <property type="entry name" value="ZF_RING_1"/>
    <property type="match status" value="1"/>
</dbReference>
<keyword evidence="1" id="KW-0479">Metal-binding</keyword>
<organism evidence="12 13">
    <name type="scientific">Lentithecium fluviatile CBS 122367</name>
    <dbReference type="NCBI Taxonomy" id="1168545"/>
    <lineage>
        <taxon>Eukaryota</taxon>
        <taxon>Fungi</taxon>
        <taxon>Dikarya</taxon>
        <taxon>Ascomycota</taxon>
        <taxon>Pezizomycotina</taxon>
        <taxon>Dothideomycetes</taxon>
        <taxon>Pleosporomycetidae</taxon>
        <taxon>Pleosporales</taxon>
        <taxon>Massarineae</taxon>
        <taxon>Lentitheciaceae</taxon>
        <taxon>Lentithecium</taxon>
    </lineage>
</organism>
<dbReference type="Pfam" id="PF00097">
    <property type="entry name" value="zf-C3HC4"/>
    <property type="match status" value="1"/>
</dbReference>
<feature type="active site" description="Proton acceptor" evidence="8">
    <location>
        <position position="701"/>
    </location>
</feature>
<evidence type="ECO:0000256" key="4">
    <source>
        <dbReference type="ARBA" id="ARBA00022833"/>
    </source>
</evidence>
<dbReference type="GO" id="GO:0047499">
    <property type="term" value="F:calcium-independent phospholipase A2 activity"/>
    <property type="evidence" value="ECO:0007669"/>
    <property type="project" value="TreeGrafter"/>
</dbReference>
<dbReference type="OrthoDB" id="194358at2759"/>
<keyword evidence="4" id="KW-0862">Zinc</keyword>
<feature type="active site" description="Nucleophile" evidence="8">
    <location>
        <position position="551"/>
    </location>
</feature>
<evidence type="ECO:0000259" key="11">
    <source>
        <dbReference type="PROSITE" id="PS51635"/>
    </source>
</evidence>
<dbReference type="Pfam" id="PF01734">
    <property type="entry name" value="Patatin"/>
    <property type="match status" value="1"/>
</dbReference>
<evidence type="ECO:0000256" key="9">
    <source>
        <dbReference type="SAM" id="MobiDB-lite"/>
    </source>
</evidence>
<dbReference type="InterPro" id="IPR002641">
    <property type="entry name" value="PNPLA_dom"/>
</dbReference>
<keyword evidence="6 8" id="KW-0443">Lipid metabolism</keyword>
<evidence type="ECO:0000313" key="13">
    <source>
        <dbReference type="Proteomes" id="UP000799291"/>
    </source>
</evidence>
<dbReference type="PANTHER" id="PTHR24185">
    <property type="entry name" value="CALCIUM-INDEPENDENT PHOSPHOLIPASE A2-GAMMA"/>
    <property type="match status" value="1"/>
</dbReference>
<reference evidence="12" key="1">
    <citation type="journal article" date="2020" name="Stud. Mycol.">
        <title>101 Dothideomycetes genomes: a test case for predicting lifestyles and emergence of pathogens.</title>
        <authorList>
            <person name="Haridas S."/>
            <person name="Albert R."/>
            <person name="Binder M."/>
            <person name="Bloem J."/>
            <person name="Labutti K."/>
            <person name="Salamov A."/>
            <person name="Andreopoulos B."/>
            <person name="Baker S."/>
            <person name="Barry K."/>
            <person name="Bills G."/>
            <person name="Bluhm B."/>
            <person name="Cannon C."/>
            <person name="Castanera R."/>
            <person name="Culley D."/>
            <person name="Daum C."/>
            <person name="Ezra D."/>
            <person name="Gonzalez J."/>
            <person name="Henrissat B."/>
            <person name="Kuo A."/>
            <person name="Liang C."/>
            <person name="Lipzen A."/>
            <person name="Lutzoni F."/>
            <person name="Magnuson J."/>
            <person name="Mondo S."/>
            <person name="Nolan M."/>
            <person name="Ohm R."/>
            <person name="Pangilinan J."/>
            <person name="Park H.-J."/>
            <person name="Ramirez L."/>
            <person name="Alfaro M."/>
            <person name="Sun H."/>
            <person name="Tritt A."/>
            <person name="Yoshinaga Y."/>
            <person name="Zwiers L.-H."/>
            <person name="Turgeon B."/>
            <person name="Goodwin S."/>
            <person name="Spatafora J."/>
            <person name="Crous P."/>
            <person name="Grigoriev I."/>
        </authorList>
    </citation>
    <scope>NUCLEOTIDE SEQUENCE</scope>
    <source>
        <strain evidence="12">CBS 122367</strain>
    </source>
</reference>
<dbReference type="InterPro" id="IPR018957">
    <property type="entry name" value="Znf_C3HC4_RING-type"/>
</dbReference>
<dbReference type="InterPro" id="IPR001841">
    <property type="entry name" value="Znf_RING"/>
</dbReference>